<reference evidence="4" key="1">
    <citation type="submission" date="2025-08" db="UniProtKB">
        <authorList>
            <consortium name="RefSeq"/>
        </authorList>
    </citation>
    <scope>IDENTIFICATION</scope>
</reference>
<dbReference type="RefSeq" id="XP_010905875.1">
    <property type="nucleotide sequence ID" value="XM_010907573.3"/>
</dbReference>
<keyword evidence="3" id="KW-1185">Reference proteome</keyword>
<dbReference type="OrthoDB" id="674685at2759"/>
<name>A0A6I9Q9S8_ELAGV</name>
<evidence type="ECO:0000256" key="1">
    <source>
        <dbReference type="SAM" id="MobiDB-lite"/>
    </source>
</evidence>
<dbReference type="InParanoid" id="A0A6I9Q9S8"/>
<evidence type="ECO:0000256" key="2">
    <source>
        <dbReference type="SAM" id="Phobius"/>
    </source>
</evidence>
<organism evidence="3 4">
    <name type="scientific">Elaeis guineensis var. tenera</name>
    <name type="common">Oil palm</name>
    <dbReference type="NCBI Taxonomy" id="51953"/>
    <lineage>
        <taxon>Eukaryota</taxon>
        <taxon>Viridiplantae</taxon>
        <taxon>Streptophyta</taxon>
        <taxon>Embryophyta</taxon>
        <taxon>Tracheophyta</taxon>
        <taxon>Spermatophyta</taxon>
        <taxon>Magnoliopsida</taxon>
        <taxon>Liliopsida</taxon>
        <taxon>Arecaceae</taxon>
        <taxon>Arecoideae</taxon>
        <taxon>Cocoseae</taxon>
        <taxon>Elaeidinae</taxon>
        <taxon>Elaeis</taxon>
    </lineage>
</organism>
<dbReference type="Proteomes" id="UP000504607">
    <property type="component" value="Unplaced"/>
</dbReference>
<feature type="compositionally biased region" description="Gly residues" evidence="1">
    <location>
        <begin position="136"/>
        <end position="149"/>
    </location>
</feature>
<keyword evidence="2" id="KW-0472">Membrane</keyword>
<protein>
    <submittedName>
        <fullName evidence="4">Uncharacterized protein LOC105032965</fullName>
    </submittedName>
</protein>
<proteinExistence type="predicted"/>
<sequence>MARPLQAQIPVPSLISIPNTRTFLLLAFVAAIASLVISLCTSRKHLKMSKEQKNSTPGPLSREDRKLLSNLSNIGRKAMGMAKMISWKKSNEVEEAAVWKKSIVMGGKCRQLDFSGHILYDSEGNQLPELPPRTARGGGAQGVGHMGKV</sequence>
<evidence type="ECO:0000313" key="3">
    <source>
        <dbReference type="Proteomes" id="UP000504607"/>
    </source>
</evidence>
<dbReference type="PANTHER" id="PTHR33237:SF31">
    <property type="entry name" value="F2P16.13 PROTEIN"/>
    <property type="match status" value="1"/>
</dbReference>
<feature type="transmembrane region" description="Helical" evidence="2">
    <location>
        <begin position="20"/>
        <end position="40"/>
    </location>
</feature>
<evidence type="ECO:0000313" key="4">
    <source>
        <dbReference type="RefSeq" id="XP_010905875.1"/>
    </source>
</evidence>
<dbReference type="AlphaFoldDB" id="A0A6I9Q9S8"/>
<gene>
    <name evidence="4" type="primary">LOC105032965</name>
</gene>
<accession>A0A6I9Q9S8</accession>
<dbReference type="PANTHER" id="PTHR33237">
    <property type="entry name" value="F2P16.13 PROTEIN-RELATED"/>
    <property type="match status" value="1"/>
</dbReference>
<keyword evidence="2" id="KW-1133">Transmembrane helix</keyword>
<keyword evidence="2" id="KW-0812">Transmembrane</keyword>
<feature type="region of interest" description="Disordered" evidence="1">
    <location>
        <begin position="126"/>
        <end position="149"/>
    </location>
</feature>